<dbReference type="AlphaFoldDB" id="A0A252F6F4"/>
<proteinExistence type="predicted"/>
<name>A0A252F6F4_9FIRM</name>
<accession>A0A252F6F4</accession>
<comment type="caution">
    <text evidence="1">The sequence shown here is derived from an EMBL/GenBank/DDBJ whole genome shotgun (WGS) entry which is preliminary data.</text>
</comment>
<reference evidence="1 2" key="1">
    <citation type="submission" date="2017-05" db="EMBL/GenBank/DDBJ databases">
        <title>Butyricicoccus porcorum sp. nov. a butyrate-producing bacterium from the swine intestinal tract.</title>
        <authorList>
            <person name="Trachsel J."/>
            <person name="Humphrey S."/>
            <person name="Allen H.K."/>
        </authorList>
    </citation>
    <scope>NUCLEOTIDE SEQUENCE [LARGE SCALE GENOMIC DNA]</scope>
    <source>
        <strain evidence="1">BB10</strain>
    </source>
</reference>
<dbReference type="Proteomes" id="UP000194903">
    <property type="component" value="Unassembled WGS sequence"/>
</dbReference>
<organism evidence="1 2">
    <name type="scientific">Butyricicoccus porcorum</name>
    <dbReference type="NCBI Taxonomy" id="1945634"/>
    <lineage>
        <taxon>Bacteria</taxon>
        <taxon>Bacillati</taxon>
        <taxon>Bacillota</taxon>
        <taxon>Clostridia</taxon>
        <taxon>Eubacteriales</taxon>
        <taxon>Butyricicoccaceae</taxon>
        <taxon>Butyricicoccus</taxon>
    </lineage>
</organism>
<evidence type="ECO:0000313" key="1">
    <source>
        <dbReference type="EMBL" id="OUM21336.1"/>
    </source>
</evidence>
<protein>
    <submittedName>
        <fullName evidence="1">Uncharacterized protein</fullName>
    </submittedName>
</protein>
<evidence type="ECO:0000313" key="2">
    <source>
        <dbReference type="Proteomes" id="UP000194903"/>
    </source>
</evidence>
<sequence length="97" mass="10543">MKQERYHIFFDSPSGLLPGSLDLCQTDDGVSGHITIMGRGSNITDGSMDGDMRDFGGTIWFRQQEMPFHANGEISDGVLDLDVTVGSEVFALTGFPV</sequence>
<dbReference type="EMBL" id="NHOC01000002">
    <property type="protein sequence ID" value="OUM21336.1"/>
    <property type="molecule type" value="Genomic_DNA"/>
</dbReference>
<keyword evidence="2" id="KW-1185">Reference proteome</keyword>
<gene>
    <name evidence="1" type="ORF">CBW42_01840</name>
</gene>
<dbReference type="RefSeq" id="WP_087017175.1">
    <property type="nucleotide sequence ID" value="NZ_CP178353.1"/>
</dbReference>